<organism evidence="3 4">
    <name type="scientific">Klebsiella electrica</name>
    <dbReference type="NCBI Taxonomy" id="1259973"/>
    <lineage>
        <taxon>Bacteria</taxon>
        <taxon>Pseudomonadati</taxon>
        <taxon>Pseudomonadota</taxon>
        <taxon>Gammaproteobacteria</taxon>
        <taxon>Enterobacterales</taxon>
        <taxon>Enterobacteriaceae</taxon>
        <taxon>Klebsiella/Raoultella group</taxon>
        <taxon>Klebsiella</taxon>
    </lineage>
</organism>
<dbReference type="EMBL" id="CP112887">
    <property type="protein sequence ID" value="WBW60871.1"/>
    <property type="molecule type" value="Genomic_DNA"/>
</dbReference>
<dbReference type="RefSeq" id="WP_131050644.1">
    <property type="nucleotide sequence ID" value="NZ_CP112887.1"/>
</dbReference>
<feature type="domain" description="PPM-type phosphatase" evidence="2">
    <location>
        <begin position="26"/>
        <end position="249"/>
    </location>
</feature>
<keyword evidence="4" id="KW-1185">Reference proteome</keyword>
<feature type="compositionally biased region" description="Polar residues" evidence="1">
    <location>
        <begin position="305"/>
        <end position="318"/>
    </location>
</feature>
<reference evidence="3 4" key="1">
    <citation type="journal article" date="2023" name="Microbiol. Resour. Announc.">
        <title>Complete Genome Sequence of the First Colistin-Resistant Raoultella electrica Strain.</title>
        <authorList>
            <person name="Aldeia C."/>
            <person name="Campos-Madueno E.I."/>
            <person name="Sendi P."/>
            <person name="Endimiani A."/>
        </authorList>
    </citation>
    <scope>NUCLEOTIDE SEQUENCE [LARGE SCALE GENOMIC DNA]</scope>
    <source>
        <strain evidence="3 4">S2-IND-01-C</strain>
    </source>
</reference>
<protein>
    <recommendedName>
        <fullName evidence="2">PPM-type phosphatase domain-containing protein</fullName>
    </recommendedName>
</protein>
<dbReference type="SUPFAM" id="SSF81606">
    <property type="entry name" value="PP2C-like"/>
    <property type="match status" value="1"/>
</dbReference>
<evidence type="ECO:0000313" key="3">
    <source>
        <dbReference type="EMBL" id="WBW60871.1"/>
    </source>
</evidence>
<gene>
    <name evidence="3" type="ORF">OR613_23320</name>
</gene>
<feature type="compositionally biased region" description="Basic residues" evidence="1">
    <location>
        <begin position="346"/>
        <end position="360"/>
    </location>
</feature>
<dbReference type="AlphaFoldDB" id="A0AAJ5QRY3"/>
<evidence type="ECO:0000259" key="2">
    <source>
        <dbReference type="PROSITE" id="PS51746"/>
    </source>
</evidence>
<dbReference type="Gene3D" id="3.60.40.10">
    <property type="entry name" value="PPM-type phosphatase domain"/>
    <property type="match status" value="1"/>
</dbReference>
<sequence>MFTERLASWLARPSSRRGTNQPEGLSAILSSDIGLVRNENQDLIAAIRVNTPSNIGKPFFAMALLDGMGGMQDGKKCATIALSTFFYSLIKFRGEELESRLNKATLDANQAVYAYAKGNGGSTLSAIIIENDATPVIVNVGDSRIYSFSSEEGLNAISNDDSLEALGGRGKGLLQFIGMGESIKPHIHEVDSIKKNIILTSDGIHFISHNAFEEIVSTAPNPLTFAKRISEYVRWCGAKDNASLGLINLDDIRNNLISHKDIGVELWDPHGNLHIMWMKNYPAAQNYFSQNIVDEQERHDDHNSTENYKTQSIIQSNEIGENNSKTQGELFSAQENNDKNTITPKKSVRNKKPREKKKVVEKKAEDSSVIINITDEENKDGN</sequence>
<feature type="compositionally biased region" description="Polar residues" evidence="1">
    <location>
        <begin position="332"/>
        <end position="344"/>
    </location>
</feature>
<feature type="region of interest" description="Disordered" evidence="1">
    <location>
        <begin position="298"/>
        <end position="318"/>
    </location>
</feature>
<evidence type="ECO:0000313" key="4">
    <source>
        <dbReference type="Proteomes" id="UP001210130"/>
    </source>
</evidence>
<feature type="region of interest" description="Disordered" evidence="1">
    <location>
        <begin position="332"/>
        <end position="367"/>
    </location>
</feature>
<dbReference type="InterPro" id="IPR036457">
    <property type="entry name" value="PPM-type-like_dom_sf"/>
</dbReference>
<dbReference type="InterPro" id="IPR001932">
    <property type="entry name" value="PPM-type_phosphatase-like_dom"/>
</dbReference>
<dbReference type="CDD" id="cd00143">
    <property type="entry name" value="PP2Cc"/>
    <property type="match status" value="1"/>
</dbReference>
<evidence type="ECO:0000256" key="1">
    <source>
        <dbReference type="SAM" id="MobiDB-lite"/>
    </source>
</evidence>
<accession>A0AAJ5QRY3</accession>
<dbReference type="Proteomes" id="UP001210130">
    <property type="component" value="Chromosome"/>
</dbReference>
<dbReference type="PROSITE" id="PS51746">
    <property type="entry name" value="PPM_2"/>
    <property type="match status" value="1"/>
</dbReference>
<dbReference type="SMART" id="SM00332">
    <property type="entry name" value="PP2Cc"/>
    <property type="match status" value="1"/>
</dbReference>
<name>A0AAJ5QRY3_9ENTR</name>
<proteinExistence type="predicted"/>